<dbReference type="Gene3D" id="1.25.10.10">
    <property type="entry name" value="Leucine-rich Repeat Variant"/>
    <property type="match status" value="2"/>
</dbReference>
<dbReference type="Proteomes" id="UP001489004">
    <property type="component" value="Unassembled WGS sequence"/>
</dbReference>
<accession>A0AAW1PCY1</accession>
<reference evidence="3 4" key="1">
    <citation type="journal article" date="2024" name="Nat. Commun.">
        <title>Phylogenomics reveals the evolutionary origins of lichenization in chlorophyte algae.</title>
        <authorList>
            <person name="Puginier C."/>
            <person name="Libourel C."/>
            <person name="Otte J."/>
            <person name="Skaloud P."/>
            <person name="Haon M."/>
            <person name="Grisel S."/>
            <person name="Petersen M."/>
            <person name="Berrin J.G."/>
            <person name="Delaux P.M."/>
            <person name="Dal Grande F."/>
            <person name="Keller J."/>
        </authorList>
    </citation>
    <scope>NUCLEOTIDE SEQUENCE [LARGE SCALE GENOMIC DNA]</scope>
    <source>
        <strain evidence="3 4">SAG 2043</strain>
    </source>
</reference>
<feature type="compositionally biased region" description="Low complexity" evidence="1">
    <location>
        <begin position="305"/>
        <end position="318"/>
    </location>
</feature>
<evidence type="ECO:0000313" key="3">
    <source>
        <dbReference type="EMBL" id="KAK9806281.1"/>
    </source>
</evidence>
<protein>
    <recommendedName>
        <fullName evidence="2">DUF4042 domain-containing protein</fullName>
    </recommendedName>
</protein>
<evidence type="ECO:0000313" key="4">
    <source>
        <dbReference type="Proteomes" id="UP001489004"/>
    </source>
</evidence>
<organism evidence="3 4">
    <name type="scientific">[Myrmecia] bisecta</name>
    <dbReference type="NCBI Taxonomy" id="41462"/>
    <lineage>
        <taxon>Eukaryota</taxon>
        <taxon>Viridiplantae</taxon>
        <taxon>Chlorophyta</taxon>
        <taxon>core chlorophytes</taxon>
        <taxon>Trebouxiophyceae</taxon>
        <taxon>Trebouxiales</taxon>
        <taxon>Trebouxiaceae</taxon>
        <taxon>Myrmecia</taxon>
    </lineage>
</organism>
<dbReference type="PANTHER" id="PTHR13366">
    <property type="entry name" value="MALARIA ANTIGEN-RELATED"/>
    <property type="match status" value="1"/>
</dbReference>
<comment type="caution">
    <text evidence="3">The sequence shown here is derived from an EMBL/GenBank/DDBJ whole genome shotgun (WGS) entry which is preliminary data.</text>
</comment>
<sequence length="909" mass="94670">MSRSWREVVVPLKQAHRSGTASSKLAIACLDALADVSLFSLDVRGEDAINDLIQLAQGLSGQLQGGATHTNREQAAAATCCRLLSDLLQQRKVAMPIVALSAMCPILRSWADESSTMHGGPGVSQPLQNEALKALAAATHESAAQLVESEREAVLALLVSMAAPGQQLAGSVSPSGWRGSSQRDKERGPVFDETQRLALQALGGFCTHASPSILQPALQSAAAAVMAALEAWSGGRQPLVENMPASRFYNTLLRTLHVLLFECKKEHGLNHASLVEALRKYFIYGALPGTAASRAAGSRREDWDGGSSESEASDSEGSLGTGDRFKSSRVRLAALNCLQVLAKADGKALHPHWTALLPVHTPLSNRPGTASLMDVVVNDPLAKVRATAAATVSVLLEGAPQRAYLAIAEAKSSGRQPVRGFTTLSSSLGQMSVALHEGLFHAISIESHLVTLTAMLRTICTLLGTAPYPRLPPNLLPRATDAVRRCLGTLQKPAVASPADLATVQAADQLLELAMSGLALVRVEAVSALRGLATNYPATLGGCWPRLSGLAAHLIQLSAGSPRLSHSGAPTTAVGLDERAAQQAIRLLGDFLQASSGCADLSTNEDEAPLAEGASQEELVAMWADAWASLLPKALRHGSAAVRAAGHAVTTALTQAAYQGLNAAIQQQILESAWTCLQHDPAAPVRAAAAKALGALVTFTCLLSDAQGCAQTTVVLAAAVKDSSVSVRIMAAWAVANLANAMLDVHHSGGSLPAGVASNIDPMIQASLAAAKDSDKWNACYALGNLLRNPSASAAAAARGRLAGLLLLLLMMVRDNAYYKIRTHAAAAFLGLRDRQQCGDMYGDAVCILCASAEALDGSGPDTAGKPPAGLSPPGGMDFKYRATLRDLSKAMLVSLGISHMLHAPIASS</sequence>
<evidence type="ECO:0000256" key="1">
    <source>
        <dbReference type="SAM" id="MobiDB-lite"/>
    </source>
</evidence>
<dbReference type="InterPro" id="IPR011989">
    <property type="entry name" value="ARM-like"/>
</dbReference>
<dbReference type="PANTHER" id="PTHR13366:SF0">
    <property type="entry name" value="HEAT REPEAT-CONTAINING PROTEIN 6"/>
    <property type="match status" value="1"/>
</dbReference>
<feature type="domain" description="DUF4042" evidence="2">
    <location>
        <begin position="329"/>
        <end position="489"/>
    </location>
</feature>
<evidence type="ECO:0000259" key="2">
    <source>
        <dbReference type="Pfam" id="PF13251"/>
    </source>
</evidence>
<keyword evidence="4" id="KW-1185">Reference proteome</keyword>
<dbReference type="SUPFAM" id="SSF48371">
    <property type="entry name" value="ARM repeat"/>
    <property type="match status" value="1"/>
</dbReference>
<gene>
    <name evidence="3" type="ORF">WJX72_008421</name>
</gene>
<dbReference type="InterPro" id="IPR025283">
    <property type="entry name" value="DUF4042"/>
</dbReference>
<feature type="compositionally biased region" description="Basic and acidic residues" evidence="1">
    <location>
        <begin position="181"/>
        <end position="190"/>
    </location>
</feature>
<name>A0AAW1PCY1_9CHLO</name>
<feature type="region of interest" description="Disordered" evidence="1">
    <location>
        <begin position="295"/>
        <end position="322"/>
    </location>
</feature>
<dbReference type="EMBL" id="JALJOR010000014">
    <property type="protein sequence ID" value="KAK9806281.1"/>
    <property type="molecule type" value="Genomic_DNA"/>
</dbReference>
<dbReference type="Pfam" id="PF13251">
    <property type="entry name" value="DUF4042"/>
    <property type="match status" value="1"/>
</dbReference>
<dbReference type="AlphaFoldDB" id="A0AAW1PCY1"/>
<dbReference type="InterPro" id="IPR016024">
    <property type="entry name" value="ARM-type_fold"/>
</dbReference>
<feature type="region of interest" description="Disordered" evidence="1">
    <location>
        <begin position="167"/>
        <end position="190"/>
    </location>
</feature>
<dbReference type="InterPro" id="IPR052107">
    <property type="entry name" value="HEAT6"/>
</dbReference>
<feature type="compositionally biased region" description="Polar residues" evidence="1">
    <location>
        <begin position="168"/>
        <end position="180"/>
    </location>
</feature>
<proteinExistence type="predicted"/>